<keyword evidence="2" id="KW-1185">Reference proteome</keyword>
<dbReference type="EMBL" id="CM009291">
    <property type="protein sequence ID" value="PNT48056.1"/>
    <property type="molecule type" value="Genomic_DNA"/>
</dbReference>
<accession>A0A2K2BE47</accession>
<sequence length="72" mass="8365">MGRFGGSGSCLLCFTGMCKRKREIMLRTTKLETNQIRQIHKTWEIANWFVHDRLGQLQYVISAELLRTSSCD</sequence>
<dbReference type="InParanoid" id="A0A2K2BE47"/>
<evidence type="ECO:0000313" key="1">
    <source>
        <dbReference type="EMBL" id="PNT48056.1"/>
    </source>
</evidence>
<protein>
    <submittedName>
        <fullName evidence="1">Uncharacterized protein</fullName>
    </submittedName>
</protein>
<evidence type="ECO:0000313" key="2">
    <source>
        <dbReference type="Proteomes" id="UP000006729"/>
    </source>
</evidence>
<dbReference type="Proteomes" id="UP000006729">
    <property type="component" value="Chromosome 2"/>
</dbReference>
<dbReference type="AlphaFoldDB" id="A0A2K2BE47"/>
<gene>
    <name evidence="1" type="ORF">POPTR_002G058600</name>
</gene>
<name>A0A2K2BE47_POPTR</name>
<reference evidence="1 2" key="1">
    <citation type="journal article" date="2006" name="Science">
        <title>The genome of black cottonwood, Populus trichocarpa (Torr. &amp; Gray).</title>
        <authorList>
            <person name="Tuskan G.A."/>
            <person name="Difazio S."/>
            <person name="Jansson S."/>
            <person name="Bohlmann J."/>
            <person name="Grigoriev I."/>
            <person name="Hellsten U."/>
            <person name="Putnam N."/>
            <person name="Ralph S."/>
            <person name="Rombauts S."/>
            <person name="Salamov A."/>
            <person name="Schein J."/>
            <person name="Sterck L."/>
            <person name="Aerts A."/>
            <person name="Bhalerao R.R."/>
            <person name="Bhalerao R.P."/>
            <person name="Blaudez D."/>
            <person name="Boerjan W."/>
            <person name="Brun A."/>
            <person name="Brunner A."/>
            <person name="Busov V."/>
            <person name="Campbell M."/>
            <person name="Carlson J."/>
            <person name="Chalot M."/>
            <person name="Chapman J."/>
            <person name="Chen G.L."/>
            <person name="Cooper D."/>
            <person name="Coutinho P.M."/>
            <person name="Couturier J."/>
            <person name="Covert S."/>
            <person name="Cronk Q."/>
            <person name="Cunningham R."/>
            <person name="Davis J."/>
            <person name="Degroeve S."/>
            <person name="Dejardin A."/>
            <person name="Depamphilis C."/>
            <person name="Detter J."/>
            <person name="Dirks B."/>
            <person name="Dubchak I."/>
            <person name="Duplessis S."/>
            <person name="Ehlting J."/>
            <person name="Ellis B."/>
            <person name="Gendler K."/>
            <person name="Goodstein D."/>
            <person name="Gribskov M."/>
            <person name="Grimwood J."/>
            <person name="Groover A."/>
            <person name="Gunter L."/>
            <person name="Hamberger B."/>
            <person name="Heinze B."/>
            <person name="Helariutta Y."/>
            <person name="Henrissat B."/>
            <person name="Holligan D."/>
            <person name="Holt R."/>
            <person name="Huang W."/>
            <person name="Islam-Faridi N."/>
            <person name="Jones S."/>
            <person name="Jones-Rhoades M."/>
            <person name="Jorgensen R."/>
            <person name="Joshi C."/>
            <person name="Kangasjarvi J."/>
            <person name="Karlsson J."/>
            <person name="Kelleher C."/>
            <person name="Kirkpatrick R."/>
            <person name="Kirst M."/>
            <person name="Kohler A."/>
            <person name="Kalluri U."/>
            <person name="Larimer F."/>
            <person name="Leebens-Mack J."/>
            <person name="Leple J.C."/>
            <person name="Locascio P."/>
            <person name="Lou Y."/>
            <person name="Lucas S."/>
            <person name="Martin F."/>
            <person name="Montanini B."/>
            <person name="Napoli C."/>
            <person name="Nelson D.R."/>
            <person name="Nelson C."/>
            <person name="Nieminen K."/>
            <person name="Nilsson O."/>
            <person name="Pereda V."/>
            <person name="Peter G."/>
            <person name="Philippe R."/>
            <person name="Pilate G."/>
            <person name="Poliakov A."/>
            <person name="Razumovskaya J."/>
            <person name="Richardson P."/>
            <person name="Rinaldi C."/>
            <person name="Ritland K."/>
            <person name="Rouze P."/>
            <person name="Ryaboy D."/>
            <person name="Schmutz J."/>
            <person name="Schrader J."/>
            <person name="Segerman B."/>
            <person name="Shin H."/>
            <person name="Siddiqui A."/>
            <person name="Sterky F."/>
            <person name="Terry A."/>
            <person name="Tsai C.J."/>
            <person name="Uberbacher E."/>
            <person name="Unneberg P."/>
            <person name="Vahala J."/>
            <person name="Wall K."/>
            <person name="Wessler S."/>
            <person name="Yang G."/>
            <person name="Yin T."/>
            <person name="Douglas C."/>
            <person name="Marra M."/>
            <person name="Sandberg G."/>
            <person name="Van de Peer Y."/>
            <person name="Rokhsar D."/>
        </authorList>
    </citation>
    <scope>NUCLEOTIDE SEQUENCE [LARGE SCALE GENOMIC DNA]</scope>
    <source>
        <strain evidence="2">cv. Nisqually</strain>
    </source>
</reference>
<organism evidence="1 2">
    <name type="scientific">Populus trichocarpa</name>
    <name type="common">Western balsam poplar</name>
    <name type="synonym">Populus balsamifera subsp. trichocarpa</name>
    <dbReference type="NCBI Taxonomy" id="3694"/>
    <lineage>
        <taxon>Eukaryota</taxon>
        <taxon>Viridiplantae</taxon>
        <taxon>Streptophyta</taxon>
        <taxon>Embryophyta</taxon>
        <taxon>Tracheophyta</taxon>
        <taxon>Spermatophyta</taxon>
        <taxon>Magnoliopsida</taxon>
        <taxon>eudicotyledons</taxon>
        <taxon>Gunneridae</taxon>
        <taxon>Pentapetalae</taxon>
        <taxon>rosids</taxon>
        <taxon>fabids</taxon>
        <taxon>Malpighiales</taxon>
        <taxon>Salicaceae</taxon>
        <taxon>Saliceae</taxon>
        <taxon>Populus</taxon>
    </lineage>
</organism>
<proteinExistence type="predicted"/>